<comment type="caution">
    <text evidence="1">The sequence shown here is derived from an EMBL/GenBank/DDBJ whole genome shotgun (WGS) entry which is preliminary data.</text>
</comment>
<dbReference type="Gene3D" id="1.25.10.10">
    <property type="entry name" value="Leucine-rich Repeat Variant"/>
    <property type="match status" value="1"/>
</dbReference>
<dbReference type="EMBL" id="JACHMB010000001">
    <property type="protein sequence ID" value="MBB5783532.1"/>
    <property type="molecule type" value="Genomic_DNA"/>
</dbReference>
<keyword evidence="2" id="KW-1185">Reference proteome</keyword>
<dbReference type="AlphaFoldDB" id="A0A7W9GGU9"/>
<proteinExistence type="predicted"/>
<organism evidence="1 2">
    <name type="scientific">Nonomuraea jabiensis</name>
    <dbReference type="NCBI Taxonomy" id="882448"/>
    <lineage>
        <taxon>Bacteria</taxon>
        <taxon>Bacillati</taxon>
        <taxon>Actinomycetota</taxon>
        <taxon>Actinomycetes</taxon>
        <taxon>Streptosporangiales</taxon>
        <taxon>Streptosporangiaceae</taxon>
        <taxon>Nonomuraea</taxon>
    </lineage>
</organism>
<evidence type="ECO:0000313" key="2">
    <source>
        <dbReference type="Proteomes" id="UP000579153"/>
    </source>
</evidence>
<reference evidence="1 2" key="1">
    <citation type="submission" date="2020-08" db="EMBL/GenBank/DDBJ databases">
        <title>Sequencing the genomes of 1000 actinobacteria strains.</title>
        <authorList>
            <person name="Klenk H.-P."/>
        </authorList>
    </citation>
    <scope>NUCLEOTIDE SEQUENCE [LARGE SCALE GENOMIC DNA]</scope>
    <source>
        <strain evidence="1 2">DSM 45507</strain>
    </source>
</reference>
<sequence length="128" mass="14008">MRSPDPAERKIGCDLLGKVAQAEESLREPVLLAVLEPAAAETDRAVHTSIARALGCTDDDRAVPELLRLAGHPDEDVRFYVAWSLPLDRADDDAVIEALWARVGDQDAEAREEAIAGLARRRDRRVAA</sequence>
<gene>
    <name evidence="1" type="ORF">HD596_010288</name>
</gene>
<dbReference type="Pfam" id="PF13646">
    <property type="entry name" value="HEAT_2"/>
    <property type="match status" value="1"/>
</dbReference>
<name>A0A7W9GGU9_9ACTN</name>
<accession>A0A7W9GGU9</accession>
<dbReference type="RefSeq" id="WP_185076472.1">
    <property type="nucleotide sequence ID" value="NZ_JACHMB010000001.1"/>
</dbReference>
<dbReference type="InterPro" id="IPR016024">
    <property type="entry name" value="ARM-type_fold"/>
</dbReference>
<dbReference type="InterPro" id="IPR011989">
    <property type="entry name" value="ARM-like"/>
</dbReference>
<dbReference type="SUPFAM" id="SSF48371">
    <property type="entry name" value="ARM repeat"/>
    <property type="match status" value="1"/>
</dbReference>
<dbReference type="Proteomes" id="UP000579153">
    <property type="component" value="Unassembled WGS sequence"/>
</dbReference>
<evidence type="ECO:0000313" key="1">
    <source>
        <dbReference type="EMBL" id="MBB5783532.1"/>
    </source>
</evidence>
<protein>
    <submittedName>
        <fullName evidence="1">HEAT repeat protein</fullName>
    </submittedName>
</protein>